<dbReference type="InterPro" id="IPR014710">
    <property type="entry name" value="RmlC-like_jellyroll"/>
</dbReference>
<name>A0ABW1TDH7_9LACO</name>
<keyword evidence="3" id="KW-1185">Reference proteome</keyword>
<dbReference type="SUPFAM" id="SSF51182">
    <property type="entry name" value="RmlC-like cupins"/>
    <property type="match status" value="1"/>
</dbReference>
<dbReference type="Proteomes" id="UP001596283">
    <property type="component" value="Unassembled WGS sequence"/>
</dbReference>
<feature type="domain" description="Cupin type-2" evidence="1">
    <location>
        <begin position="49"/>
        <end position="109"/>
    </location>
</feature>
<sequence>MAKYEQEVKNDIFGFGDLNTAFAQYFSGNSYLTSLVPPTDDVDVSVASVNFAPGVRNNWHKHHDGYQIILVTSGEGWAQIEGQPAQSLKPGDVVVFHDGVKHWHGAKKDSWFTHLAISKGTTEWLEPVTDAEFADLDK</sequence>
<dbReference type="Gene3D" id="2.60.120.10">
    <property type="entry name" value="Jelly Rolls"/>
    <property type="match status" value="1"/>
</dbReference>
<protein>
    <submittedName>
        <fullName evidence="2">Cupin domain-containing protein</fullName>
    </submittedName>
</protein>
<reference evidence="3" key="1">
    <citation type="journal article" date="2019" name="Int. J. Syst. Evol. Microbiol.">
        <title>The Global Catalogue of Microorganisms (GCM) 10K type strain sequencing project: providing services to taxonomists for standard genome sequencing and annotation.</title>
        <authorList>
            <consortium name="The Broad Institute Genomics Platform"/>
            <consortium name="The Broad Institute Genome Sequencing Center for Infectious Disease"/>
            <person name="Wu L."/>
            <person name="Ma J."/>
        </authorList>
    </citation>
    <scope>NUCLEOTIDE SEQUENCE [LARGE SCALE GENOMIC DNA]</scope>
    <source>
        <strain evidence="3">CCM 8908</strain>
    </source>
</reference>
<proteinExistence type="predicted"/>
<evidence type="ECO:0000313" key="3">
    <source>
        <dbReference type="Proteomes" id="UP001596283"/>
    </source>
</evidence>
<dbReference type="RefSeq" id="WP_125685223.1">
    <property type="nucleotide sequence ID" value="NZ_JBHSSI010000025.1"/>
</dbReference>
<dbReference type="EMBL" id="JBHSSI010000025">
    <property type="protein sequence ID" value="MFC6260053.1"/>
    <property type="molecule type" value="Genomic_DNA"/>
</dbReference>
<dbReference type="CDD" id="cd02233">
    <property type="entry name" value="cupin_HNL-like"/>
    <property type="match status" value="1"/>
</dbReference>
<dbReference type="PANTHER" id="PTHR43698">
    <property type="entry name" value="RIBD C-TERMINAL DOMAIN CONTAINING PROTEIN"/>
    <property type="match status" value="1"/>
</dbReference>
<dbReference type="InterPro" id="IPR011051">
    <property type="entry name" value="RmlC_Cupin_sf"/>
</dbReference>
<gene>
    <name evidence="2" type="ORF">ACFP1C_03765</name>
</gene>
<evidence type="ECO:0000313" key="2">
    <source>
        <dbReference type="EMBL" id="MFC6260053.1"/>
    </source>
</evidence>
<evidence type="ECO:0000259" key="1">
    <source>
        <dbReference type="Pfam" id="PF07883"/>
    </source>
</evidence>
<dbReference type="InterPro" id="IPR013096">
    <property type="entry name" value="Cupin_2"/>
</dbReference>
<dbReference type="InterPro" id="IPR047263">
    <property type="entry name" value="HNL-like_cupin"/>
</dbReference>
<accession>A0ABW1TDH7</accession>
<organism evidence="2 3">
    <name type="scientific">Levilactobacillus fujinensis</name>
    <dbReference type="NCBI Taxonomy" id="2486024"/>
    <lineage>
        <taxon>Bacteria</taxon>
        <taxon>Bacillati</taxon>
        <taxon>Bacillota</taxon>
        <taxon>Bacilli</taxon>
        <taxon>Lactobacillales</taxon>
        <taxon>Lactobacillaceae</taxon>
        <taxon>Levilactobacillus</taxon>
    </lineage>
</organism>
<comment type="caution">
    <text evidence="2">The sequence shown here is derived from an EMBL/GenBank/DDBJ whole genome shotgun (WGS) entry which is preliminary data.</text>
</comment>
<dbReference type="PANTHER" id="PTHR43698:SF1">
    <property type="entry name" value="BLL4564 PROTEIN"/>
    <property type="match status" value="1"/>
</dbReference>
<dbReference type="Pfam" id="PF07883">
    <property type="entry name" value="Cupin_2"/>
    <property type="match status" value="1"/>
</dbReference>